<feature type="compositionally biased region" description="Low complexity" evidence="1">
    <location>
        <begin position="43"/>
        <end position="59"/>
    </location>
</feature>
<accession>A0A0C9X560</accession>
<protein>
    <recommendedName>
        <fullName evidence="3">CxC2-like cysteine cluster KDZ transposase-associated domain-containing protein</fullName>
    </recommendedName>
</protein>
<dbReference type="PANTHER" id="PTHR33104:SF2">
    <property type="entry name" value="CXC3 LIKE CYSTEINE CLUSTER DOMAIN-CONTAINING PROTEIN"/>
    <property type="match status" value="1"/>
</dbReference>
<feature type="compositionally biased region" description="Polar residues" evidence="1">
    <location>
        <begin position="133"/>
        <end position="142"/>
    </location>
</feature>
<dbReference type="OrthoDB" id="2804062at2759"/>
<dbReference type="STRING" id="1095629.A0A0C9X560"/>
<feature type="domain" description="CxC2-like cysteine cluster KDZ transposase-associated" evidence="3">
    <location>
        <begin position="241"/>
        <end position="347"/>
    </location>
</feature>
<evidence type="ECO:0000256" key="2">
    <source>
        <dbReference type="SAM" id="Phobius"/>
    </source>
</evidence>
<dbReference type="Proteomes" id="UP000054477">
    <property type="component" value="Unassembled WGS sequence"/>
</dbReference>
<dbReference type="Pfam" id="PF18758">
    <property type="entry name" value="KDZ"/>
    <property type="match status" value="1"/>
</dbReference>
<feature type="region of interest" description="Disordered" evidence="1">
    <location>
        <begin position="937"/>
        <end position="956"/>
    </location>
</feature>
<dbReference type="InterPro" id="IPR040521">
    <property type="entry name" value="KDZ"/>
</dbReference>
<keyword evidence="5" id="KW-1185">Reference proteome</keyword>
<reference evidence="4 5" key="1">
    <citation type="submission" date="2014-04" db="EMBL/GenBank/DDBJ databases">
        <authorList>
            <consortium name="DOE Joint Genome Institute"/>
            <person name="Kuo A."/>
            <person name="Kohler A."/>
            <person name="Nagy L.G."/>
            <person name="Floudas D."/>
            <person name="Copeland A."/>
            <person name="Barry K.W."/>
            <person name="Cichocki N."/>
            <person name="Veneault-Fourrey C."/>
            <person name="LaButti K."/>
            <person name="Lindquist E.A."/>
            <person name="Lipzen A."/>
            <person name="Lundell T."/>
            <person name="Morin E."/>
            <person name="Murat C."/>
            <person name="Sun H."/>
            <person name="Tunlid A."/>
            <person name="Henrissat B."/>
            <person name="Grigoriev I.V."/>
            <person name="Hibbett D.S."/>
            <person name="Martin F."/>
            <person name="Nordberg H.P."/>
            <person name="Cantor M.N."/>
            <person name="Hua S.X."/>
        </authorList>
    </citation>
    <scope>NUCLEOTIDE SEQUENCE [LARGE SCALE GENOMIC DNA]</scope>
    <source>
        <strain evidence="4 5">LaAM-08-1</strain>
    </source>
</reference>
<keyword evidence="2" id="KW-0812">Transmembrane</keyword>
<feature type="region of interest" description="Disordered" evidence="1">
    <location>
        <begin position="1"/>
        <end position="62"/>
    </location>
</feature>
<proteinExistence type="predicted"/>
<dbReference type="AlphaFoldDB" id="A0A0C9X560"/>
<feature type="transmembrane region" description="Helical" evidence="2">
    <location>
        <begin position="410"/>
        <end position="430"/>
    </location>
</feature>
<dbReference type="CDD" id="cd19757">
    <property type="entry name" value="Bbox1"/>
    <property type="match status" value="1"/>
</dbReference>
<feature type="compositionally biased region" description="Basic residues" evidence="1">
    <location>
        <begin position="81"/>
        <end position="90"/>
    </location>
</feature>
<dbReference type="InterPro" id="IPR041457">
    <property type="entry name" value="CxC2_KDZ-assoc"/>
</dbReference>
<sequence length="1133" mass="128769">MAKRKDNEDESQPPSKRLRPSLHVAAVPRNENRPGFRAACPRGASGASTSRNTSTASNSLDSTLRHSVSRITTLAFTASKNRLKAKHTQRSHTPAQPEPAEANLSDEAGLQPQHEAINAMPSTSDEAQLYPESHTNANTAPSASAEKLKRQRNNNTRTKLLEWLSLRDATLDEILRHDGLGDFLGHRYCIDCGQEDGIFKCRDCSGGYLLRCQGCVVKAHQHLPLHRIERWTGEFFSKESLNALGLRVQLGHGGSPCSCPSPGPPGFMVFDTLGVHSINIDYCECPNDSVPDRRTQLLRQGWFPATFTRPNSVFTFDCLDTFHELSLQGKGNLYDFYHSLLRKTDNANISDSIYRYKEMHRVFRIWRNLMILKRAGRGHDPEGIGATAPGGLTVECPACPHPGRNLPDDWAQAGPLLFLYILYISVDANFKLKGKKRGLKDVELMPGWGPFVEENAYQDFLVDYIDQPEINTCESEHDAIVRAQTRCTPGYAVSGVGIVICSRHALVRRNGAGDLQKGERYSNMDFVIFMALFGVTLPWIFITYDIGCQWSKNFRSRMVDFPEDMRIPAETKVEVAIPSWHINGHGESCRKDFCLGYTKGAGRTCGEEVEITWSHTNALAPSVREMAPAARHDTLNDHWNAWNFHKIVGFRTLFAKRFEEAVLMKAKHTDVFDKFSATFPPAVIEKWERMVVKWEENPKAANPYNEPKRSTTLQDVRLELMQEESVKLVSGHTPRHKVSMMGFFSMGFNIEEQQFIFKTELSKTKGKKTSKQLADLEEKRSALIRQIHLWRPVQLAYTPHVATLLPLVHDDGNTNHLTDPESAPLFFPSSLPASVRNLPEIKEIHHVECCLREPQADDALTDIRRLRRIITGLWSFKKLNVTGTGNRPNTRMLDMYTRLHTKLQRAASRYRTAYNALLVLDPNGSWRERLKELNAADIRGPGRDPDDPEDTKKSKGRFEPSWIWLVPRSSSERGEDQTEDEFNDTMRAEWAQTRARKCRWSEEFLIIQEEMRRVLAYHEWRAKWWLEQAGRREDADPSVSSGISAYAHKQASICLRMGARCAKYWLPILHKHGVKWIEKYRPLEQQISLTGGEPEPKSESESEFGDDENNCELDVDERSDSGNIDVENISDFD</sequence>
<evidence type="ECO:0000313" key="5">
    <source>
        <dbReference type="Proteomes" id="UP000054477"/>
    </source>
</evidence>
<dbReference type="HOGENOM" id="CLU_003703_13_0_1"/>
<dbReference type="Pfam" id="PF18803">
    <property type="entry name" value="CxC2"/>
    <property type="match status" value="1"/>
</dbReference>
<feature type="region of interest" description="Disordered" evidence="1">
    <location>
        <begin position="79"/>
        <end position="104"/>
    </location>
</feature>
<feature type="region of interest" description="Disordered" evidence="1">
    <location>
        <begin position="133"/>
        <end position="152"/>
    </location>
</feature>
<dbReference type="EMBL" id="KN838983">
    <property type="protein sequence ID" value="KIJ91642.1"/>
    <property type="molecule type" value="Genomic_DNA"/>
</dbReference>
<evidence type="ECO:0000313" key="4">
    <source>
        <dbReference type="EMBL" id="KIJ91642.1"/>
    </source>
</evidence>
<evidence type="ECO:0000256" key="1">
    <source>
        <dbReference type="SAM" id="MobiDB-lite"/>
    </source>
</evidence>
<dbReference type="PANTHER" id="PTHR33104">
    <property type="entry name" value="SI:DKEY-29D5.2"/>
    <property type="match status" value="1"/>
</dbReference>
<feature type="region of interest" description="Disordered" evidence="1">
    <location>
        <begin position="1089"/>
        <end position="1133"/>
    </location>
</feature>
<keyword evidence="2" id="KW-1133">Transmembrane helix</keyword>
<feature type="compositionally biased region" description="Acidic residues" evidence="1">
    <location>
        <begin position="1101"/>
        <end position="1117"/>
    </location>
</feature>
<keyword evidence="2" id="KW-0472">Membrane</keyword>
<reference evidence="5" key="2">
    <citation type="submission" date="2015-01" db="EMBL/GenBank/DDBJ databases">
        <title>Evolutionary Origins and Diversification of the Mycorrhizal Mutualists.</title>
        <authorList>
            <consortium name="DOE Joint Genome Institute"/>
            <consortium name="Mycorrhizal Genomics Consortium"/>
            <person name="Kohler A."/>
            <person name="Kuo A."/>
            <person name="Nagy L.G."/>
            <person name="Floudas D."/>
            <person name="Copeland A."/>
            <person name="Barry K.W."/>
            <person name="Cichocki N."/>
            <person name="Veneault-Fourrey C."/>
            <person name="LaButti K."/>
            <person name="Lindquist E.A."/>
            <person name="Lipzen A."/>
            <person name="Lundell T."/>
            <person name="Morin E."/>
            <person name="Murat C."/>
            <person name="Riley R."/>
            <person name="Ohm R."/>
            <person name="Sun H."/>
            <person name="Tunlid A."/>
            <person name="Henrissat B."/>
            <person name="Grigoriev I.V."/>
            <person name="Hibbett D.S."/>
            <person name="Martin F."/>
        </authorList>
    </citation>
    <scope>NUCLEOTIDE SEQUENCE [LARGE SCALE GENOMIC DNA]</scope>
    <source>
        <strain evidence="5">LaAM-08-1</strain>
    </source>
</reference>
<feature type="transmembrane region" description="Helical" evidence="2">
    <location>
        <begin position="526"/>
        <end position="544"/>
    </location>
</feature>
<organism evidence="4 5">
    <name type="scientific">Laccaria amethystina LaAM-08-1</name>
    <dbReference type="NCBI Taxonomy" id="1095629"/>
    <lineage>
        <taxon>Eukaryota</taxon>
        <taxon>Fungi</taxon>
        <taxon>Dikarya</taxon>
        <taxon>Basidiomycota</taxon>
        <taxon>Agaricomycotina</taxon>
        <taxon>Agaricomycetes</taxon>
        <taxon>Agaricomycetidae</taxon>
        <taxon>Agaricales</taxon>
        <taxon>Agaricineae</taxon>
        <taxon>Hydnangiaceae</taxon>
        <taxon>Laccaria</taxon>
    </lineage>
</organism>
<name>A0A0C9X560_9AGAR</name>
<gene>
    <name evidence="4" type="ORF">K443DRAFT_14219</name>
</gene>
<evidence type="ECO:0000259" key="3">
    <source>
        <dbReference type="Pfam" id="PF18803"/>
    </source>
</evidence>